<dbReference type="OrthoDB" id="9788704at2"/>
<dbReference type="GO" id="GO:1990169">
    <property type="term" value="P:stress response to copper ion"/>
    <property type="evidence" value="ECO:0007669"/>
    <property type="project" value="TreeGrafter"/>
</dbReference>
<dbReference type="Proteomes" id="UP000030528">
    <property type="component" value="Unassembled WGS sequence"/>
</dbReference>
<sequence length="184" mass="21118">MECQECHERPATLHFTQVINGNKKEIHVCEVCAKEKGYMSNDDDEFSLHHLLSGLFNFDTYSINGQDHYPSNPSQQRVLQCPNCGLTYPEFKRIGKFGCSQCYETFSEHLNPIFRRVHSGNTSHDGKIPSRKGGSLQLKKQIADQKRELNQLIEDQEFEQAATMRDSIRDLEQQLSDHRKGGDS</sequence>
<name>A0A0A5GGT0_9BACI</name>
<evidence type="ECO:0000313" key="4">
    <source>
        <dbReference type="Proteomes" id="UP000030528"/>
    </source>
</evidence>
<dbReference type="eggNOG" id="COG3880">
    <property type="taxonomic scope" value="Bacteria"/>
</dbReference>
<dbReference type="InterPro" id="IPR036876">
    <property type="entry name" value="UVR_dom_sf"/>
</dbReference>
<dbReference type="Gene3D" id="4.10.860.10">
    <property type="entry name" value="UVR domain"/>
    <property type="match status" value="1"/>
</dbReference>
<dbReference type="RefSeq" id="WP_026801421.1">
    <property type="nucleotide sequence ID" value="NZ_AULI01000017.1"/>
</dbReference>
<gene>
    <name evidence="3" type="ORF">N781_08110</name>
</gene>
<proteinExistence type="predicted"/>
<evidence type="ECO:0000259" key="2">
    <source>
        <dbReference type="PROSITE" id="PS50151"/>
    </source>
</evidence>
<dbReference type="GO" id="GO:0046870">
    <property type="term" value="F:cadmium ion binding"/>
    <property type="evidence" value="ECO:0007669"/>
    <property type="project" value="TreeGrafter"/>
</dbReference>
<dbReference type="AlphaFoldDB" id="A0A0A5GGT0"/>
<evidence type="ECO:0000313" key="3">
    <source>
        <dbReference type="EMBL" id="KGX90418.1"/>
    </source>
</evidence>
<feature type="coiled-coil region" evidence="1">
    <location>
        <begin position="135"/>
        <end position="162"/>
    </location>
</feature>
<dbReference type="InterPro" id="IPR001943">
    <property type="entry name" value="UVR_dom"/>
</dbReference>
<dbReference type="PANTHER" id="PTHR38430">
    <property type="entry name" value="PROTEIN-ARGININE KINASE ACTIVATOR PROTEIN"/>
    <property type="match status" value="1"/>
</dbReference>
<dbReference type="STRING" id="1385510.GCA_000425205_03204"/>
<dbReference type="GO" id="GO:0008270">
    <property type="term" value="F:zinc ion binding"/>
    <property type="evidence" value="ECO:0007669"/>
    <property type="project" value="TreeGrafter"/>
</dbReference>
<dbReference type="SUPFAM" id="SSF46600">
    <property type="entry name" value="C-terminal UvrC-binding domain of UvrB"/>
    <property type="match status" value="1"/>
</dbReference>
<keyword evidence="4" id="KW-1185">Reference proteome</keyword>
<dbReference type="EMBL" id="AVPE01000015">
    <property type="protein sequence ID" value="KGX90418.1"/>
    <property type="molecule type" value="Genomic_DNA"/>
</dbReference>
<dbReference type="GO" id="GO:0050897">
    <property type="term" value="F:cobalt ion binding"/>
    <property type="evidence" value="ECO:0007669"/>
    <property type="project" value="TreeGrafter"/>
</dbReference>
<feature type="domain" description="UVR" evidence="2">
    <location>
        <begin position="139"/>
        <end position="174"/>
    </location>
</feature>
<evidence type="ECO:0000256" key="1">
    <source>
        <dbReference type="SAM" id="Coils"/>
    </source>
</evidence>
<comment type="caution">
    <text evidence="3">The sequence shown here is derived from an EMBL/GenBank/DDBJ whole genome shotgun (WGS) entry which is preliminary data.</text>
</comment>
<dbReference type="PIRSF" id="PIRSF015034">
    <property type="entry name" value="YacH"/>
    <property type="match status" value="1"/>
</dbReference>
<keyword evidence="1" id="KW-0175">Coiled coil</keyword>
<dbReference type="PANTHER" id="PTHR38430:SF1">
    <property type="entry name" value="PROTEIN-ARGININE KINASE ACTIVATOR PROTEIN"/>
    <property type="match status" value="1"/>
</dbReference>
<organism evidence="3 4">
    <name type="scientific">Pontibacillus halophilus JSM 076056 = DSM 19796</name>
    <dbReference type="NCBI Taxonomy" id="1385510"/>
    <lineage>
        <taxon>Bacteria</taxon>
        <taxon>Bacillati</taxon>
        <taxon>Bacillota</taxon>
        <taxon>Bacilli</taxon>
        <taxon>Bacillales</taxon>
        <taxon>Bacillaceae</taxon>
        <taxon>Pontibacillus</taxon>
    </lineage>
</organism>
<dbReference type="GO" id="GO:0005507">
    <property type="term" value="F:copper ion binding"/>
    <property type="evidence" value="ECO:0007669"/>
    <property type="project" value="TreeGrafter"/>
</dbReference>
<dbReference type="GO" id="GO:1990170">
    <property type="term" value="P:stress response to cadmium ion"/>
    <property type="evidence" value="ECO:0007669"/>
    <property type="project" value="TreeGrafter"/>
</dbReference>
<dbReference type="InterPro" id="IPR025542">
    <property type="entry name" value="YacH"/>
</dbReference>
<dbReference type="PROSITE" id="PS50151">
    <property type="entry name" value="UVR"/>
    <property type="match status" value="1"/>
</dbReference>
<reference evidence="3 4" key="1">
    <citation type="submission" date="2013-08" db="EMBL/GenBank/DDBJ databases">
        <authorList>
            <person name="Huang J."/>
            <person name="Wang G."/>
        </authorList>
    </citation>
    <scope>NUCLEOTIDE SEQUENCE [LARGE SCALE GENOMIC DNA]</scope>
    <source>
        <strain evidence="3 4">JSM 076056</strain>
    </source>
</reference>
<accession>A0A0A5GGT0</accession>
<dbReference type="Pfam" id="PF02151">
    <property type="entry name" value="UVR"/>
    <property type="match status" value="1"/>
</dbReference>
<protein>
    <recommendedName>
        <fullName evidence="2">UVR domain-containing protein</fullName>
    </recommendedName>
</protein>